<feature type="region of interest" description="Disordered" evidence="1">
    <location>
        <begin position="48"/>
        <end position="74"/>
    </location>
</feature>
<sequence>MDVKSSSTYGGVAAQARIRSARPLLLALIAILLISSLTACSSNSSAGEIASPSAQPASPSAPPAQLAQATPAATPLSTKATGQIYLYGEAHGVAKVMDKEYEAWSDYYHNKGMRHLFVEQSYYAAEYLNLWMQSDNDDILEELYQDGEGTQGHVPYTKTFFRKIKSGCPDTIFHGTDIGHGRETTGNRFLSYLADNNLTGSEMHTLTTEAIQQGLRYYRSYDDVYRENKMTENFIREFEKLGNESIMGIYGSAHTGVDQLDYVTQSVPCMANQLHKYYGGNLYTEDLSWIVKDIKPTRVDHITLQGKRYAASYYGKQDISGFKDYASREFWRVEGAYGDVSKLPLANGVLPYDQYPTLIEEGQIFAISFTKTDGSVEREYYVANGKKWEGRDATWQLKVTE</sequence>
<protein>
    <recommendedName>
        <fullName evidence="4">Erythromycin esterase</fullName>
    </recommendedName>
</protein>
<accession>A0ABW5F5T3</accession>
<organism evidence="2 3">
    <name type="scientific">Paenibacillus rhizoplanae</name>
    <dbReference type="NCBI Taxonomy" id="1917181"/>
    <lineage>
        <taxon>Bacteria</taxon>
        <taxon>Bacillati</taxon>
        <taxon>Bacillota</taxon>
        <taxon>Bacilli</taxon>
        <taxon>Bacillales</taxon>
        <taxon>Paenibacillaceae</taxon>
        <taxon>Paenibacillus</taxon>
    </lineage>
</organism>
<evidence type="ECO:0000313" key="2">
    <source>
        <dbReference type="EMBL" id="MFD2409895.1"/>
    </source>
</evidence>
<name>A0ABW5F5T3_9BACL</name>
<evidence type="ECO:0008006" key="4">
    <source>
        <dbReference type="Google" id="ProtNLM"/>
    </source>
</evidence>
<gene>
    <name evidence="2" type="ORF">ACFSX3_08450</name>
</gene>
<reference evidence="3" key="1">
    <citation type="journal article" date="2019" name="Int. J. Syst. Evol. Microbiol.">
        <title>The Global Catalogue of Microorganisms (GCM) 10K type strain sequencing project: providing services to taxonomists for standard genome sequencing and annotation.</title>
        <authorList>
            <consortium name="The Broad Institute Genomics Platform"/>
            <consortium name="The Broad Institute Genome Sequencing Center for Infectious Disease"/>
            <person name="Wu L."/>
            <person name="Ma J."/>
        </authorList>
    </citation>
    <scope>NUCLEOTIDE SEQUENCE [LARGE SCALE GENOMIC DNA]</scope>
    <source>
        <strain evidence="3">CCM 8725</strain>
    </source>
</reference>
<dbReference type="RefSeq" id="WP_379312803.1">
    <property type="nucleotide sequence ID" value="NZ_JBHUKY010000019.1"/>
</dbReference>
<dbReference type="EMBL" id="JBHUKY010000019">
    <property type="protein sequence ID" value="MFD2409895.1"/>
    <property type="molecule type" value="Genomic_DNA"/>
</dbReference>
<evidence type="ECO:0000313" key="3">
    <source>
        <dbReference type="Proteomes" id="UP001597448"/>
    </source>
</evidence>
<keyword evidence="3" id="KW-1185">Reference proteome</keyword>
<comment type="caution">
    <text evidence="2">The sequence shown here is derived from an EMBL/GenBank/DDBJ whole genome shotgun (WGS) entry which is preliminary data.</text>
</comment>
<dbReference type="Proteomes" id="UP001597448">
    <property type="component" value="Unassembled WGS sequence"/>
</dbReference>
<proteinExistence type="predicted"/>
<evidence type="ECO:0000256" key="1">
    <source>
        <dbReference type="SAM" id="MobiDB-lite"/>
    </source>
</evidence>